<evidence type="ECO:0000259" key="3">
    <source>
        <dbReference type="PROSITE" id="PS51186"/>
    </source>
</evidence>
<evidence type="ECO:0000256" key="1">
    <source>
        <dbReference type="ARBA" id="ARBA00022679"/>
    </source>
</evidence>
<evidence type="ECO:0000313" key="5">
    <source>
        <dbReference type="Proteomes" id="UP000033434"/>
    </source>
</evidence>
<dbReference type="Gene3D" id="3.40.630.30">
    <property type="match status" value="1"/>
</dbReference>
<dbReference type="PANTHER" id="PTHR43072:SF23">
    <property type="entry name" value="UPF0039 PROTEIN C11D3.02C"/>
    <property type="match status" value="1"/>
</dbReference>
<dbReference type="CDD" id="cd04301">
    <property type="entry name" value="NAT_SF"/>
    <property type="match status" value="1"/>
</dbReference>
<dbReference type="InterPro" id="IPR016181">
    <property type="entry name" value="Acyl_CoA_acyltransferase"/>
</dbReference>
<dbReference type="Proteomes" id="UP000033434">
    <property type="component" value="Unassembled WGS sequence"/>
</dbReference>
<reference evidence="4 5" key="1">
    <citation type="journal article" date="2015" name="BMC Genomics">
        <title>Genome mining reveals unlocked bioactive potential of marine Gram-negative bacteria.</title>
        <authorList>
            <person name="Machado H."/>
            <person name="Sonnenschein E.C."/>
            <person name="Melchiorsen J."/>
            <person name="Gram L."/>
        </authorList>
    </citation>
    <scope>NUCLEOTIDE SEQUENCE [LARGE SCALE GENOMIC DNA]</scope>
    <source>
        <strain evidence="4 5">S4054</strain>
    </source>
</reference>
<keyword evidence="1" id="KW-0808">Transferase</keyword>
<sequence length="162" mass="18227">MIIREFDESDFHSVKEIYQQGIDTGNATFQEKAKDWDEWNSSLLERCRLVAIEGSQVVGWAGLSPVSGRAVYSGVVEVSIYIASEAQGKGLGQKLLSRLIQEAEVHNIWMLQAAIFPENQASIALHKKNGFRQVGVREKLGKMHEIWRDVVLMERRSKAVGV</sequence>
<feature type="domain" description="N-acetyltransferase" evidence="3">
    <location>
        <begin position="1"/>
        <end position="158"/>
    </location>
</feature>
<evidence type="ECO:0000313" key="4">
    <source>
        <dbReference type="EMBL" id="KKE83682.1"/>
    </source>
</evidence>
<comment type="caution">
    <text evidence="4">The sequence shown here is derived from an EMBL/GenBank/DDBJ whole genome shotgun (WGS) entry which is preliminary data.</text>
</comment>
<dbReference type="Pfam" id="PF00583">
    <property type="entry name" value="Acetyltransf_1"/>
    <property type="match status" value="1"/>
</dbReference>
<evidence type="ECO:0000256" key="2">
    <source>
        <dbReference type="ARBA" id="ARBA00023315"/>
    </source>
</evidence>
<dbReference type="PROSITE" id="PS51186">
    <property type="entry name" value="GNAT"/>
    <property type="match status" value="1"/>
</dbReference>
<organism evidence="4 5">
    <name type="scientific">Pseudoalteromonas luteoviolacea S4054</name>
    <dbReference type="NCBI Taxonomy" id="1129367"/>
    <lineage>
        <taxon>Bacteria</taxon>
        <taxon>Pseudomonadati</taxon>
        <taxon>Pseudomonadota</taxon>
        <taxon>Gammaproteobacteria</taxon>
        <taxon>Alteromonadales</taxon>
        <taxon>Pseudoalteromonadaceae</taxon>
        <taxon>Pseudoalteromonas</taxon>
    </lineage>
</organism>
<dbReference type="PATRIC" id="fig|1129367.4.peg.2334"/>
<dbReference type="PANTHER" id="PTHR43072">
    <property type="entry name" value="N-ACETYLTRANSFERASE"/>
    <property type="match status" value="1"/>
</dbReference>
<proteinExistence type="predicted"/>
<protein>
    <recommendedName>
        <fullName evidence="3">N-acetyltransferase domain-containing protein</fullName>
    </recommendedName>
</protein>
<dbReference type="GO" id="GO:0016747">
    <property type="term" value="F:acyltransferase activity, transferring groups other than amino-acyl groups"/>
    <property type="evidence" value="ECO:0007669"/>
    <property type="project" value="InterPro"/>
</dbReference>
<dbReference type="EMBL" id="AUXW01000142">
    <property type="protein sequence ID" value="KKE83682.1"/>
    <property type="molecule type" value="Genomic_DNA"/>
</dbReference>
<dbReference type="AlphaFoldDB" id="A0A0F6ABT7"/>
<gene>
    <name evidence="4" type="ORF">N479_12715</name>
</gene>
<dbReference type="InterPro" id="IPR000182">
    <property type="entry name" value="GNAT_dom"/>
</dbReference>
<name>A0A0F6ABT7_9GAMM</name>
<dbReference type="SUPFAM" id="SSF55729">
    <property type="entry name" value="Acyl-CoA N-acyltransferases (Nat)"/>
    <property type="match status" value="1"/>
</dbReference>
<dbReference type="RefSeq" id="WP_046355989.1">
    <property type="nucleotide sequence ID" value="NZ_AUXW01000142.1"/>
</dbReference>
<accession>A0A0F6ABT7</accession>
<keyword evidence="2" id="KW-0012">Acyltransferase</keyword>